<keyword evidence="3" id="KW-1185">Reference proteome</keyword>
<sequence length="253" mass="27191">MSRRFQVLDLRPTPIGDISLRRRLDPVLGREVHEIKLGDDFLMSSAFTAAEEEMSRLALAEPGLAPGAAGRGLRVAVGGLGLGFTAQTALEDDRVGALVVIEALGEVIDWHKEGLIPAGAVLSADERCTFVHGDFFAIARGDEEPDALKGDAGAFDVVLLDVDHSPEHVLNPEHSGFYTTEGLTAFARRMLAGGGVFALWSNDPPDEGFTARLREVFTTARAEEVRFPNPLQGGESSNTVYLATSPLETARHN</sequence>
<evidence type="ECO:0000313" key="2">
    <source>
        <dbReference type="EMBL" id="MDA2806050.1"/>
    </source>
</evidence>
<accession>A0ABT4TMX8</accession>
<reference evidence="2" key="1">
    <citation type="submission" date="2023-01" db="EMBL/GenBank/DDBJ databases">
        <title>Draft genome sequence of Nocardiopsis sp. LSu2-4 isolated from halophytes.</title>
        <authorList>
            <person name="Duangmal K."/>
            <person name="Chantavorakit T."/>
        </authorList>
    </citation>
    <scope>NUCLEOTIDE SEQUENCE</scope>
    <source>
        <strain evidence="2">LSu2-4</strain>
    </source>
</reference>
<dbReference type="Proteomes" id="UP001165685">
    <property type="component" value="Unassembled WGS sequence"/>
</dbReference>
<dbReference type="InterPro" id="IPR029063">
    <property type="entry name" value="SAM-dependent_MTases_sf"/>
</dbReference>
<organism evidence="2 3">
    <name type="scientific">Nocardiopsis suaedae</name>
    <dbReference type="NCBI Taxonomy" id="3018444"/>
    <lineage>
        <taxon>Bacteria</taxon>
        <taxon>Bacillati</taxon>
        <taxon>Actinomycetota</taxon>
        <taxon>Actinomycetes</taxon>
        <taxon>Streptosporangiales</taxon>
        <taxon>Nocardiopsidaceae</taxon>
        <taxon>Nocardiopsis</taxon>
    </lineage>
</organism>
<dbReference type="EMBL" id="JAQFWP010000029">
    <property type="protein sequence ID" value="MDA2806050.1"/>
    <property type="molecule type" value="Genomic_DNA"/>
</dbReference>
<dbReference type="RefSeq" id="WP_270678696.1">
    <property type="nucleotide sequence ID" value="NZ_JAQFWP010000029.1"/>
</dbReference>
<protein>
    <submittedName>
        <fullName evidence="2">Spermidine synthase</fullName>
    </submittedName>
</protein>
<feature type="region of interest" description="Disordered" evidence="1">
    <location>
        <begin position="228"/>
        <end position="253"/>
    </location>
</feature>
<dbReference type="SUPFAM" id="SSF53335">
    <property type="entry name" value="S-adenosyl-L-methionine-dependent methyltransferases"/>
    <property type="match status" value="1"/>
</dbReference>
<evidence type="ECO:0000313" key="3">
    <source>
        <dbReference type="Proteomes" id="UP001165685"/>
    </source>
</evidence>
<name>A0ABT4TMX8_9ACTN</name>
<comment type="caution">
    <text evidence="2">The sequence shown here is derived from an EMBL/GenBank/DDBJ whole genome shotgun (WGS) entry which is preliminary data.</text>
</comment>
<dbReference type="Gene3D" id="3.40.50.150">
    <property type="entry name" value="Vaccinia Virus protein VP39"/>
    <property type="match status" value="1"/>
</dbReference>
<evidence type="ECO:0000256" key="1">
    <source>
        <dbReference type="SAM" id="MobiDB-lite"/>
    </source>
</evidence>
<gene>
    <name evidence="2" type="ORF">O4U47_16165</name>
</gene>
<proteinExistence type="predicted"/>